<gene>
    <name evidence="1" type="ORF">BME96_19025</name>
</gene>
<reference evidence="1 2" key="1">
    <citation type="submission" date="2016-11" db="EMBL/GenBank/DDBJ databases">
        <title>Complete genome sequencing of Virgibacillus halodenitrificans PDB-F2.</title>
        <authorList>
            <person name="Sun Z."/>
            <person name="Zhou Y."/>
            <person name="Li H."/>
        </authorList>
    </citation>
    <scope>NUCLEOTIDE SEQUENCE [LARGE SCALE GENOMIC DNA]</scope>
    <source>
        <strain evidence="1 2">PDB-F2</strain>
        <plasmid evidence="1 2">unnamed1</plasmid>
    </source>
</reference>
<keyword evidence="1" id="KW-0614">Plasmid</keyword>
<protein>
    <submittedName>
        <fullName evidence="1">Uncharacterized protein</fullName>
    </submittedName>
</protein>
<evidence type="ECO:0000313" key="2">
    <source>
        <dbReference type="Proteomes" id="UP000182945"/>
    </source>
</evidence>
<dbReference type="RefSeq" id="WP_071650097.1">
    <property type="nucleotide sequence ID" value="NZ_CP017963.1"/>
</dbReference>
<geneLocation type="plasmid" evidence="1 2">
    <name>unnamed1</name>
</geneLocation>
<proteinExistence type="predicted"/>
<dbReference type="AlphaFoldDB" id="A0AAC9NMA7"/>
<name>A0AAC9NMA7_VIRHA</name>
<evidence type="ECO:0000313" key="1">
    <source>
        <dbReference type="EMBL" id="APC50377.1"/>
    </source>
</evidence>
<dbReference type="EMBL" id="CP017963">
    <property type="protein sequence ID" value="APC50377.1"/>
    <property type="molecule type" value="Genomic_DNA"/>
</dbReference>
<sequence>MAATFRIGKIEDYASNLRIRITVMKNQLKDKDFESKKEFILGEIKATELILEEIINEFGLKTSEDDYKK</sequence>
<accession>A0AAC9NMA7</accession>
<dbReference type="GeneID" id="71516507"/>
<dbReference type="Proteomes" id="UP000182945">
    <property type="component" value="Plasmid unnamed1"/>
</dbReference>
<dbReference type="KEGG" id="vhl:BME96_19025"/>
<organism evidence="1 2">
    <name type="scientific">Virgibacillus halodenitrificans</name>
    <name type="common">Bacillus halodenitrificans</name>
    <dbReference type="NCBI Taxonomy" id="1482"/>
    <lineage>
        <taxon>Bacteria</taxon>
        <taxon>Bacillati</taxon>
        <taxon>Bacillota</taxon>
        <taxon>Bacilli</taxon>
        <taxon>Bacillales</taxon>
        <taxon>Bacillaceae</taxon>
        <taxon>Virgibacillus</taxon>
    </lineage>
</organism>